<proteinExistence type="predicted"/>
<protein>
    <submittedName>
        <fullName evidence="1">Uncharacterized protein</fullName>
    </submittedName>
</protein>
<keyword evidence="2" id="KW-1185">Reference proteome</keyword>
<dbReference type="EMBL" id="CXPG01000009">
    <property type="protein sequence ID" value="CTQ31369.1"/>
    <property type="molecule type" value="Genomic_DNA"/>
</dbReference>
<accession>A0A0M6XJU1</accession>
<name>A0A0M6XJU1_9RHOB</name>
<evidence type="ECO:0000313" key="2">
    <source>
        <dbReference type="Proteomes" id="UP000048908"/>
    </source>
</evidence>
<dbReference type="Proteomes" id="UP000048908">
    <property type="component" value="Unassembled WGS sequence"/>
</dbReference>
<dbReference type="STRING" id="282197.SAMN04488517_101292"/>
<dbReference type="AlphaFoldDB" id="A0A0M6XJU1"/>
<dbReference type="RefSeq" id="WP_055680863.1">
    <property type="nucleotide sequence ID" value="NZ_CXPG01000009.1"/>
</dbReference>
<dbReference type="OrthoDB" id="7726846at2"/>
<reference evidence="1 2" key="1">
    <citation type="submission" date="2015-07" db="EMBL/GenBank/DDBJ databases">
        <authorList>
            <person name="Noorani M."/>
        </authorList>
    </citation>
    <scope>NUCLEOTIDE SEQUENCE [LARGE SCALE GENOMIC DNA]</scope>
    <source>
        <strain evidence="1 2">CECT 5088</strain>
    </source>
</reference>
<organism evidence="1 2">
    <name type="scientific">Jannaschia rubra</name>
    <dbReference type="NCBI Taxonomy" id="282197"/>
    <lineage>
        <taxon>Bacteria</taxon>
        <taxon>Pseudomonadati</taxon>
        <taxon>Pseudomonadota</taxon>
        <taxon>Alphaproteobacteria</taxon>
        <taxon>Rhodobacterales</taxon>
        <taxon>Roseobacteraceae</taxon>
        <taxon>Jannaschia</taxon>
    </lineage>
</organism>
<dbReference type="Pfam" id="PF11746">
    <property type="entry name" value="DUF3303"/>
    <property type="match status" value="1"/>
</dbReference>
<sequence length="79" mass="9122">MNLLLHQTPASYDDWKRDFDAHTETRMNAGLTLLQLWRDLDGSGVTALFQVNDRKKAQDWLDRETQTGGPLDARFMRTA</sequence>
<dbReference type="InterPro" id="IPR021734">
    <property type="entry name" value="DUF3303"/>
</dbReference>
<evidence type="ECO:0000313" key="1">
    <source>
        <dbReference type="EMBL" id="CTQ31369.1"/>
    </source>
</evidence>
<gene>
    <name evidence="1" type="ORF">JAN5088_00125</name>
</gene>